<organism evidence="1 2">
    <name type="scientific">Geobacter metallireducens (strain ATCC 53774 / DSM 7210 / GS-15)</name>
    <dbReference type="NCBI Taxonomy" id="269799"/>
    <lineage>
        <taxon>Bacteria</taxon>
        <taxon>Pseudomonadati</taxon>
        <taxon>Thermodesulfobacteriota</taxon>
        <taxon>Desulfuromonadia</taxon>
        <taxon>Geobacterales</taxon>
        <taxon>Geobacteraceae</taxon>
        <taxon>Geobacter</taxon>
    </lineage>
</organism>
<dbReference type="EMBL" id="CP000148">
    <property type="protein sequence ID" value="ABB33280.1"/>
    <property type="molecule type" value="Genomic_DNA"/>
</dbReference>
<accession>Q39R44</accession>
<dbReference type="PROSITE" id="PS51257">
    <property type="entry name" value="PROKAR_LIPOPROTEIN"/>
    <property type="match status" value="1"/>
</dbReference>
<evidence type="ECO:0000313" key="2">
    <source>
        <dbReference type="Proteomes" id="UP000007073"/>
    </source>
</evidence>
<proteinExistence type="predicted"/>
<dbReference type="Proteomes" id="UP000007073">
    <property type="component" value="Chromosome"/>
</dbReference>
<gene>
    <name evidence="1" type="ordered locus">Gmet_3065</name>
</gene>
<dbReference type="HOGENOM" id="CLU_2246106_0_0_7"/>
<keyword evidence="2" id="KW-1185">Reference proteome</keyword>
<keyword evidence="1" id="KW-0449">Lipoprotein</keyword>
<sequence length="104" mass="11561">MNAKTSPVVATMLLLLAAGCSDNDSHKRGVGEFDVSTSSRNPAVKDMTLLHGDSRLQTDSLPGRIKRLKREIARGESIYTREELGILERKLADSEEQFRVIQHP</sequence>
<dbReference type="AlphaFoldDB" id="Q39R44"/>
<dbReference type="KEGG" id="gme:Gmet_3065"/>
<dbReference type="STRING" id="269799.Gmet_3065"/>
<name>Q39R44_GEOMG</name>
<protein>
    <submittedName>
        <fullName evidence="1">Lipoprotein, putative</fullName>
    </submittedName>
</protein>
<evidence type="ECO:0000313" key="1">
    <source>
        <dbReference type="EMBL" id="ABB33280.1"/>
    </source>
</evidence>
<reference evidence="1 2" key="2">
    <citation type="journal article" date="2009" name="BMC Microbiol.">
        <title>The genome sequence of Geobacter metallireducens: features of metabolism, physiology and regulation common and dissimilar to Geobacter sulfurreducens.</title>
        <authorList>
            <person name="Aklujkar M."/>
            <person name="Krushkal J."/>
            <person name="DiBartolo G."/>
            <person name="Lapidus A."/>
            <person name="Land M.L."/>
            <person name="Lovley D.R."/>
        </authorList>
    </citation>
    <scope>NUCLEOTIDE SEQUENCE [LARGE SCALE GENOMIC DNA]</scope>
    <source>
        <strain evidence="2">ATCC 53774 / DSM 7210 / GS-15</strain>
    </source>
</reference>
<reference evidence="1 2" key="1">
    <citation type="submission" date="2005-10" db="EMBL/GenBank/DDBJ databases">
        <title>Complete sequence of Geobacter metallireducens GS-15.</title>
        <authorList>
            <consortium name="US DOE Joint Genome Institute"/>
            <person name="Copeland A."/>
            <person name="Lucas S."/>
            <person name="Lapidus A."/>
            <person name="Barry K."/>
            <person name="Detter J.C."/>
            <person name="Glavina T."/>
            <person name="Hammon N."/>
            <person name="Israni S."/>
            <person name="Pitluck S."/>
            <person name="Di Bartolo G."/>
            <person name="Chain P."/>
            <person name="Schmutz J."/>
            <person name="Larimer F."/>
            <person name="Land M."/>
            <person name="Kyrpides N."/>
            <person name="Ivanova N."/>
            <person name="Richardson P."/>
        </authorList>
    </citation>
    <scope>NUCLEOTIDE SEQUENCE [LARGE SCALE GENOMIC DNA]</scope>
    <source>
        <strain evidence="2">ATCC 53774 / DSM 7210 / GS-15</strain>
    </source>
</reference>